<protein>
    <submittedName>
        <fullName evidence="1">Extracellular fatty acid-binding protein</fullName>
    </submittedName>
</protein>
<reference evidence="1 2" key="1">
    <citation type="submission" date="2014-04" db="EMBL/GenBank/DDBJ databases">
        <title>Genome evolution of avian class.</title>
        <authorList>
            <person name="Zhang G."/>
            <person name="Li C."/>
        </authorList>
    </citation>
    <scope>NUCLEOTIDE SEQUENCE [LARGE SCALE GENOMIC DNA]</scope>
    <source>
        <strain evidence="1">BGI_N340</strain>
    </source>
</reference>
<evidence type="ECO:0000313" key="2">
    <source>
        <dbReference type="Proteomes" id="UP000053661"/>
    </source>
</evidence>
<accession>A0A093CWC9</accession>
<proteinExistence type="predicted"/>
<dbReference type="EMBL" id="KL470832">
    <property type="protein sequence ID" value="KFV18793.1"/>
    <property type="molecule type" value="Genomic_DNA"/>
</dbReference>
<organism evidence="1 2">
    <name type="scientific">Tauraco erythrolophus</name>
    <name type="common">Red-crested turaco</name>
    <dbReference type="NCBI Taxonomy" id="121530"/>
    <lineage>
        <taxon>Eukaryota</taxon>
        <taxon>Metazoa</taxon>
        <taxon>Chordata</taxon>
        <taxon>Craniata</taxon>
        <taxon>Vertebrata</taxon>
        <taxon>Euteleostomi</taxon>
        <taxon>Archelosauria</taxon>
        <taxon>Archosauria</taxon>
        <taxon>Dinosauria</taxon>
        <taxon>Saurischia</taxon>
        <taxon>Theropoda</taxon>
        <taxon>Coelurosauria</taxon>
        <taxon>Aves</taxon>
        <taxon>Neognathae</taxon>
        <taxon>Neoaves</taxon>
        <taxon>Otidimorphae</taxon>
        <taxon>Musophagiformes</taxon>
        <taxon>Musophagidae</taxon>
        <taxon>Tauraco</taxon>
    </lineage>
</organism>
<gene>
    <name evidence="1" type="ORF">N340_08395</name>
</gene>
<dbReference type="InterPro" id="IPR012674">
    <property type="entry name" value="Calycin"/>
</dbReference>
<feature type="non-terminal residue" evidence="1">
    <location>
        <position position="1"/>
    </location>
</feature>
<name>A0A093CWC9_TAUER</name>
<dbReference type="AlphaFoldDB" id="A0A093CWC9"/>
<sequence length="40" mass="4609">FAERSNSTMRVLDTDGKTYAVIFASREKDGKTLYMLRLHS</sequence>
<evidence type="ECO:0000313" key="1">
    <source>
        <dbReference type="EMBL" id="KFV18793.1"/>
    </source>
</evidence>
<keyword evidence="2" id="KW-1185">Reference proteome</keyword>
<feature type="non-terminal residue" evidence="1">
    <location>
        <position position="40"/>
    </location>
</feature>
<dbReference type="Proteomes" id="UP000053661">
    <property type="component" value="Unassembled WGS sequence"/>
</dbReference>
<dbReference type="Gene3D" id="2.40.128.20">
    <property type="match status" value="1"/>
</dbReference>